<dbReference type="AlphaFoldDB" id="A0AAV9IG34"/>
<dbReference type="EMBL" id="JANCYU010000040">
    <property type="protein sequence ID" value="KAK4526420.1"/>
    <property type="molecule type" value="Genomic_DNA"/>
</dbReference>
<dbReference type="InterPro" id="IPR005101">
    <property type="entry name" value="Cryptochr/Photolyase_FAD-bd"/>
</dbReference>
<evidence type="ECO:0000256" key="3">
    <source>
        <dbReference type="ARBA" id="ARBA00022827"/>
    </source>
</evidence>
<evidence type="ECO:0000259" key="6">
    <source>
        <dbReference type="PROSITE" id="PS51645"/>
    </source>
</evidence>
<dbReference type="Proteomes" id="UP001300502">
    <property type="component" value="Unassembled WGS sequence"/>
</dbReference>
<dbReference type="InterPro" id="IPR014729">
    <property type="entry name" value="Rossmann-like_a/b/a_fold"/>
</dbReference>
<dbReference type="Pfam" id="PF03441">
    <property type="entry name" value="FAD_binding_7"/>
    <property type="match status" value="1"/>
</dbReference>
<name>A0AAV9IG34_9RHOD</name>
<feature type="site" description="Electron transfer via tryptophanyl radical" evidence="5">
    <location>
        <position position="326"/>
    </location>
</feature>
<dbReference type="GO" id="GO:0005634">
    <property type="term" value="C:nucleus"/>
    <property type="evidence" value="ECO:0007669"/>
    <property type="project" value="TreeGrafter"/>
</dbReference>
<accession>A0AAV9IG34</accession>
<sequence>MDAKLYPKSPTILWFRKSLRIHDNNALLRATQVASQLYPIFILDPYYINPEKIGYQRFKFMLECVKDLDKSLRKYQSRLLVFYGEPVTVIERCCKAWNCAYLCFEKDTDIYSRNRDKKVLERMKELGIQCLVESGHTLYDLDILITKLSGQSVPTQMTGFLKLIEQVGPPPRPIEHVPTIPPLNELGNVDCSSVPEIDDIPGYSEFSSECNTCPFQGGESVALERMQQFLKREDWIVKFSKPHTSPTSFDPPSTTVLSPYIKCGALSVRLFFWELKRVEDSHSFKTKPPTSLIGQLYWREHFYLLGYTTPNFDQIQGNPICKPIPWEYREDWFLAWERGQTGYPFIDAAMTQLKQWGWLHHLTRHVVACFLTRGDLWISWEKGKDTFEKYLIDGDWSINAANWMWLSCSAFFTRYFRVYSPIAFPKKYDPQGNYVRYFLPVLRNMPSKYIYEPWKAPLKVQQDANCRIGKDYPFPIVDHEEMKKRNIQRMMQVFQK</sequence>
<evidence type="ECO:0000256" key="2">
    <source>
        <dbReference type="ARBA" id="ARBA00022630"/>
    </source>
</evidence>
<gene>
    <name evidence="7" type="ORF">GAYE_SCF24G4335</name>
</gene>
<feature type="binding site" evidence="4">
    <location>
        <begin position="254"/>
        <end position="258"/>
    </location>
    <ligand>
        <name>FAD</name>
        <dbReference type="ChEBI" id="CHEBI:57692"/>
    </ligand>
</feature>
<dbReference type="GO" id="GO:0043153">
    <property type="term" value="P:entrainment of circadian clock by photoperiod"/>
    <property type="evidence" value="ECO:0007669"/>
    <property type="project" value="TreeGrafter"/>
</dbReference>
<dbReference type="Gene3D" id="1.10.579.10">
    <property type="entry name" value="DNA Cyclobutane Dipyrimidine Photolyase, subunit A, domain 3"/>
    <property type="match status" value="1"/>
</dbReference>
<feature type="binding site" evidence="4">
    <location>
        <begin position="295"/>
        <end position="302"/>
    </location>
    <ligand>
        <name>FAD</name>
        <dbReference type="ChEBI" id="CHEBI:57692"/>
    </ligand>
</feature>
<keyword evidence="2 4" id="KW-0285">Flavoprotein</keyword>
<dbReference type="Gene3D" id="1.25.40.80">
    <property type="match status" value="1"/>
</dbReference>
<dbReference type="InterPro" id="IPR036134">
    <property type="entry name" value="Crypto/Photolyase_FAD-like_sf"/>
</dbReference>
<dbReference type="GO" id="GO:0005737">
    <property type="term" value="C:cytoplasm"/>
    <property type="evidence" value="ECO:0007669"/>
    <property type="project" value="TreeGrafter"/>
</dbReference>
<feature type="binding site" evidence="4">
    <location>
        <begin position="393"/>
        <end position="395"/>
    </location>
    <ligand>
        <name>FAD</name>
        <dbReference type="ChEBI" id="CHEBI:57692"/>
    </ligand>
</feature>
<keyword evidence="8" id="KW-1185">Reference proteome</keyword>
<dbReference type="InterPro" id="IPR036155">
    <property type="entry name" value="Crypto/Photolyase_N_sf"/>
</dbReference>
<keyword evidence="3 4" id="KW-0274">FAD</keyword>
<evidence type="ECO:0000313" key="8">
    <source>
        <dbReference type="Proteomes" id="UP001300502"/>
    </source>
</evidence>
<comment type="caution">
    <text evidence="7">The sequence shown here is derived from an EMBL/GenBank/DDBJ whole genome shotgun (WGS) entry which is preliminary data.</text>
</comment>
<reference evidence="7 8" key="1">
    <citation type="submission" date="2022-07" db="EMBL/GenBank/DDBJ databases">
        <title>Genome-wide signatures of adaptation to extreme environments.</title>
        <authorList>
            <person name="Cho C.H."/>
            <person name="Yoon H.S."/>
        </authorList>
    </citation>
    <scope>NUCLEOTIDE SEQUENCE [LARGE SCALE GENOMIC DNA]</scope>
    <source>
        <strain evidence="7 8">108.79 E11</strain>
    </source>
</reference>
<dbReference type="PROSITE" id="PS51645">
    <property type="entry name" value="PHR_CRY_ALPHA_BETA"/>
    <property type="match status" value="1"/>
</dbReference>
<dbReference type="GO" id="GO:0071949">
    <property type="term" value="F:FAD binding"/>
    <property type="evidence" value="ECO:0007669"/>
    <property type="project" value="TreeGrafter"/>
</dbReference>
<dbReference type="GO" id="GO:0003904">
    <property type="term" value="F:deoxyribodipyrimidine photo-lyase activity"/>
    <property type="evidence" value="ECO:0007669"/>
    <property type="project" value="TreeGrafter"/>
</dbReference>
<comment type="similarity">
    <text evidence="1">Belongs to the DNA photolyase class-1 family.</text>
</comment>
<dbReference type="PANTHER" id="PTHR11455:SF9">
    <property type="entry name" value="CRYPTOCHROME CIRCADIAN CLOCK 5 ISOFORM X1"/>
    <property type="match status" value="1"/>
</dbReference>
<dbReference type="Pfam" id="PF00875">
    <property type="entry name" value="DNA_photolyase"/>
    <property type="match status" value="1"/>
</dbReference>
<dbReference type="PANTHER" id="PTHR11455">
    <property type="entry name" value="CRYPTOCHROME"/>
    <property type="match status" value="1"/>
</dbReference>
<evidence type="ECO:0000313" key="7">
    <source>
        <dbReference type="EMBL" id="KAK4526420.1"/>
    </source>
</evidence>
<dbReference type="SUPFAM" id="SSF52425">
    <property type="entry name" value="Cryptochrome/photolyase, N-terminal domain"/>
    <property type="match status" value="1"/>
</dbReference>
<dbReference type="GO" id="GO:0003677">
    <property type="term" value="F:DNA binding"/>
    <property type="evidence" value="ECO:0007669"/>
    <property type="project" value="TreeGrafter"/>
</dbReference>
<comment type="cofactor">
    <cofactor evidence="4">
        <name>FAD</name>
        <dbReference type="ChEBI" id="CHEBI:57692"/>
    </cofactor>
    <text evidence="4">Binds 1 FAD per subunit.</text>
</comment>
<evidence type="ECO:0000256" key="1">
    <source>
        <dbReference type="ARBA" id="ARBA00005862"/>
    </source>
</evidence>
<dbReference type="GO" id="GO:0032922">
    <property type="term" value="P:circadian regulation of gene expression"/>
    <property type="evidence" value="ECO:0007669"/>
    <property type="project" value="TreeGrafter"/>
</dbReference>
<dbReference type="InterPro" id="IPR006050">
    <property type="entry name" value="DNA_photolyase_N"/>
</dbReference>
<evidence type="ECO:0000256" key="5">
    <source>
        <dbReference type="PIRSR" id="PIRSR602081-2"/>
    </source>
</evidence>
<protein>
    <recommendedName>
        <fullName evidence="6">Photolyase/cryptochrome alpha/beta domain-containing protein</fullName>
    </recommendedName>
</protein>
<dbReference type="InterPro" id="IPR002081">
    <property type="entry name" value="Cryptochrome/DNA_photolyase_1"/>
</dbReference>
<dbReference type="SUPFAM" id="SSF48173">
    <property type="entry name" value="Cryptochrome/photolyase FAD-binding domain"/>
    <property type="match status" value="1"/>
</dbReference>
<dbReference type="Gene3D" id="3.40.50.620">
    <property type="entry name" value="HUPs"/>
    <property type="match status" value="1"/>
</dbReference>
<organism evidence="7 8">
    <name type="scientific">Galdieria yellowstonensis</name>
    <dbReference type="NCBI Taxonomy" id="3028027"/>
    <lineage>
        <taxon>Eukaryota</taxon>
        <taxon>Rhodophyta</taxon>
        <taxon>Bangiophyceae</taxon>
        <taxon>Galdieriales</taxon>
        <taxon>Galdieriaceae</taxon>
        <taxon>Galdieria</taxon>
    </lineage>
</organism>
<proteinExistence type="inferred from homology"/>
<feature type="site" description="Electron transfer via tryptophanyl radical" evidence="5">
    <location>
        <position position="380"/>
    </location>
</feature>
<evidence type="ECO:0000256" key="4">
    <source>
        <dbReference type="PIRSR" id="PIRSR602081-1"/>
    </source>
</evidence>
<feature type="site" description="Electron transfer via tryptophanyl radical" evidence="5">
    <location>
        <position position="403"/>
    </location>
</feature>
<feature type="domain" description="Photolyase/cryptochrome alpha/beta" evidence="6">
    <location>
        <begin position="9"/>
        <end position="138"/>
    </location>
</feature>